<dbReference type="Gene3D" id="3.40.50.1000">
    <property type="entry name" value="HAD superfamily/HAD-like"/>
    <property type="match status" value="1"/>
</dbReference>
<dbReference type="NCBIfam" id="TIGR01549">
    <property type="entry name" value="HAD-SF-IA-v1"/>
    <property type="match status" value="1"/>
</dbReference>
<comment type="caution">
    <text evidence="5">The sequence shown here is derived from an EMBL/GenBank/DDBJ whole genome shotgun (WGS) entry which is preliminary data.</text>
</comment>
<reference evidence="5 6" key="1">
    <citation type="submission" date="2024-09" db="EMBL/GenBank/DDBJ databases">
        <authorList>
            <person name="Sun Q."/>
            <person name="Mori K."/>
        </authorList>
    </citation>
    <scope>NUCLEOTIDE SEQUENCE [LARGE SCALE GENOMIC DNA]</scope>
    <source>
        <strain evidence="5 6">KCTC 23076</strain>
    </source>
</reference>
<sequence length="245" mass="26989">MTSVVLFDLDDTLFAHRRAVELGVLAQRAEHGGDVALADDAAELHRWTQLEELHYHRYLSGELDFLDQRRHRARDFVAPYGLDLADDLAADTWFDAYLEKYRDAWTLLPDALPCLAELRRRIPGVRFGVITNGELAFQTAKMDAVGLSAHVEHVIASGHVGFAKPDPRIFRLACGTFGVTPANAAYVGDRLRTDALGARDAGLTGVWLDRPDHAAPEPPDDPADPGVPRIRTLAELPDLLARPAS</sequence>
<feature type="region of interest" description="Disordered" evidence="4">
    <location>
        <begin position="208"/>
        <end position="229"/>
    </location>
</feature>
<dbReference type="EC" id="3.1.3.-" evidence="5"/>
<protein>
    <submittedName>
        <fullName evidence="5">HAD family hydrolase</fullName>
        <ecNumber evidence="5">3.1.3.-</ecNumber>
    </submittedName>
</protein>
<evidence type="ECO:0000313" key="5">
    <source>
        <dbReference type="EMBL" id="MFC0681999.1"/>
    </source>
</evidence>
<gene>
    <name evidence="5" type="ORF">ACFFGH_29560</name>
</gene>
<keyword evidence="2 5" id="KW-0378">Hydrolase</keyword>
<evidence type="ECO:0000256" key="4">
    <source>
        <dbReference type="SAM" id="MobiDB-lite"/>
    </source>
</evidence>
<dbReference type="SFLD" id="SFLDS00003">
    <property type="entry name" value="Haloacid_Dehalogenase"/>
    <property type="match status" value="1"/>
</dbReference>
<dbReference type="Proteomes" id="UP001589896">
    <property type="component" value="Unassembled WGS sequence"/>
</dbReference>
<dbReference type="Gene3D" id="1.20.120.1600">
    <property type="match status" value="1"/>
</dbReference>
<dbReference type="GO" id="GO:0016787">
    <property type="term" value="F:hydrolase activity"/>
    <property type="evidence" value="ECO:0007669"/>
    <property type="project" value="UniProtKB-KW"/>
</dbReference>
<evidence type="ECO:0000256" key="1">
    <source>
        <dbReference type="ARBA" id="ARBA00001946"/>
    </source>
</evidence>
<organism evidence="5 6">
    <name type="scientific">Lysobacter korlensis</name>
    <dbReference type="NCBI Taxonomy" id="553636"/>
    <lineage>
        <taxon>Bacteria</taxon>
        <taxon>Pseudomonadati</taxon>
        <taxon>Pseudomonadota</taxon>
        <taxon>Gammaproteobacteria</taxon>
        <taxon>Lysobacterales</taxon>
        <taxon>Lysobacteraceae</taxon>
        <taxon>Lysobacter</taxon>
    </lineage>
</organism>
<dbReference type="InterPro" id="IPR006439">
    <property type="entry name" value="HAD-SF_hydro_IA"/>
</dbReference>
<dbReference type="InterPro" id="IPR051400">
    <property type="entry name" value="HAD-like_hydrolase"/>
</dbReference>
<dbReference type="InterPro" id="IPR036412">
    <property type="entry name" value="HAD-like_sf"/>
</dbReference>
<proteinExistence type="predicted"/>
<evidence type="ECO:0000256" key="2">
    <source>
        <dbReference type="ARBA" id="ARBA00022801"/>
    </source>
</evidence>
<dbReference type="Pfam" id="PF00702">
    <property type="entry name" value="Hydrolase"/>
    <property type="match status" value="1"/>
</dbReference>
<evidence type="ECO:0000256" key="3">
    <source>
        <dbReference type="ARBA" id="ARBA00022842"/>
    </source>
</evidence>
<keyword evidence="3" id="KW-0460">Magnesium</keyword>
<dbReference type="PANTHER" id="PTHR46470">
    <property type="entry name" value="N-ACYLNEURAMINATE-9-PHOSPHATASE"/>
    <property type="match status" value="1"/>
</dbReference>
<comment type="cofactor">
    <cofactor evidence="1">
        <name>Mg(2+)</name>
        <dbReference type="ChEBI" id="CHEBI:18420"/>
    </cofactor>
</comment>
<accession>A0ABV6RZH5</accession>
<dbReference type="InterPro" id="IPR023214">
    <property type="entry name" value="HAD_sf"/>
</dbReference>
<dbReference type="EMBL" id="JBHLTG010000010">
    <property type="protein sequence ID" value="MFC0681999.1"/>
    <property type="molecule type" value="Genomic_DNA"/>
</dbReference>
<dbReference type="PANTHER" id="PTHR46470:SF4">
    <property type="entry name" value="5-AMINO-6-(5-PHOSPHO-D-RIBITYLAMINO)URACIL PHOSPHATASE YIGB"/>
    <property type="match status" value="1"/>
</dbReference>
<dbReference type="SUPFAM" id="SSF56784">
    <property type="entry name" value="HAD-like"/>
    <property type="match status" value="1"/>
</dbReference>
<dbReference type="PRINTS" id="PR00413">
    <property type="entry name" value="HADHALOGNASE"/>
</dbReference>
<keyword evidence="6" id="KW-1185">Reference proteome</keyword>
<evidence type="ECO:0000313" key="6">
    <source>
        <dbReference type="Proteomes" id="UP001589896"/>
    </source>
</evidence>
<dbReference type="SFLD" id="SFLDG01129">
    <property type="entry name" value="C1.5:_HAD__Beta-PGM__Phosphata"/>
    <property type="match status" value="1"/>
</dbReference>
<name>A0ABV6RZH5_9GAMM</name>
<dbReference type="RefSeq" id="WP_386675608.1">
    <property type="nucleotide sequence ID" value="NZ_JBHLTG010000010.1"/>
</dbReference>